<keyword evidence="2" id="KW-1185">Reference proteome</keyword>
<dbReference type="GeneID" id="20667789"/>
<protein>
    <submittedName>
        <fullName evidence="1">Uncharacterized protein</fullName>
    </submittedName>
</protein>
<dbReference type="RefSeq" id="XP_009552216.1">
    <property type="nucleotide sequence ID" value="XM_009553921.1"/>
</dbReference>
<sequence length="92" mass="10059">MSLTLRTDLQVELLATLLNTCGPRAILSSDSYPLDHSPVVIKLRFGTLSVPVASLSLRSTYGTSGKTFKLHCGYISQPEQYISCGLEIYSCM</sequence>
<evidence type="ECO:0000313" key="1">
    <source>
        <dbReference type="EMBL" id="ETW75985.1"/>
    </source>
</evidence>
<dbReference type="InParanoid" id="W4JSA4"/>
<dbReference type="AlphaFoldDB" id="W4JSA4"/>
<accession>W4JSA4</accession>
<proteinExistence type="predicted"/>
<dbReference type="Proteomes" id="UP000030671">
    <property type="component" value="Unassembled WGS sequence"/>
</dbReference>
<organism evidence="1 2">
    <name type="scientific">Heterobasidion irregulare (strain TC 32-1)</name>
    <dbReference type="NCBI Taxonomy" id="747525"/>
    <lineage>
        <taxon>Eukaryota</taxon>
        <taxon>Fungi</taxon>
        <taxon>Dikarya</taxon>
        <taxon>Basidiomycota</taxon>
        <taxon>Agaricomycotina</taxon>
        <taxon>Agaricomycetes</taxon>
        <taxon>Russulales</taxon>
        <taxon>Bondarzewiaceae</taxon>
        <taxon>Heterobasidion</taxon>
        <taxon>Heterobasidion annosum species complex</taxon>
    </lineage>
</organism>
<evidence type="ECO:0000313" key="2">
    <source>
        <dbReference type="Proteomes" id="UP000030671"/>
    </source>
</evidence>
<dbReference type="KEGG" id="hir:HETIRDRAFT_162754"/>
<reference evidence="1 2" key="1">
    <citation type="journal article" date="2012" name="New Phytol.">
        <title>Insight into trade-off between wood decay and parasitism from the genome of a fungal forest pathogen.</title>
        <authorList>
            <person name="Olson A."/>
            <person name="Aerts A."/>
            <person name="Asiegbu F."/>
            <person name="Belbahri L."/>
            <person name="Bouzid O."/>
            <person name="Broberg A."/>
            <person name="Canback B."/>
            <person name="Coutinho P.M."/>
            <person name="Cullen D."/>
            <person name="Dalman K."/>
            <person name="Deflorio G."/>
            <person name="van Diepen L.T."/>
            <person name="Dunand C."/>
            <person name="Duplessis S."/>
            <person name="Durling M."/>
            <person name="Gonthier P."/>
            <person name="Grimwood J."/>
            <person name="Fossdal C.G."/>
            <person name="Hansson D."/>
            <person name="Henrissat B."/>
            <person name="Hietala A."/>
            <person name="Himmelstrand K."/>
            <person name="Hoffmeister D."/>
            <person name="Hogberg N."/>
            <person name="James T.Y."/>
            <person name="Karlsson M."/>
            <person name="Kohler A."/>
            <person name="Kues U."/>
            <person name="Lee Y.H."/>
            <person name="Lin Y.C."/>
            <person name="Lind M."/>
            <person name="Lindquist E."/>
            <person name="Lombard V."/>
            <person name="Lucas S."/>
            <person name="Lunden K."/>
            <person name="Morin E."/>
            <person name="Murat C."/>
            <person name="Park J."/>
            <person name="Raffaello T."/>
            <person name="Rouze P."/>
            <person name="Salamov A."/>
            <person name="Schmutz J."/>
            <person name="Solheim H."/>
            <person name="Stahlberg J."/>
            <person name="Velez H."/>
            <person name="de Vries R.P."/>
            <person name="Wiebenga A."/>
            <person name="Woodward S."/>
            <person name="Yakovlev I."/>
            <person name="Garbelotto M."/>
            <person name="Martin F."/>
            <person name="Grigoriev I.V."/>
            <person name="Stenlid J."/>
        </authorList>
    </citation>
    <scope>NUCLEOTIDE SEQUENCE [LARGE SCALE GENOMIC DNA]</scope>
    <source>
        <strain evidence="1 2">TC 32-1</strain>
    </source>
</reference>
<name>W4JSA4_HETIT</name>
<gene>
    <name evidence="1" type="ORF">HETIRDRAFT_162754</name>
</gene>
<dbReference type="EMBL" id="KI925465">
    <property type="protein sequence ID" value="ETW75985.1"/>
    <property type="molecule type" value="Genomic_DNA"/>
</dbReference>
<dbReference type="HOGENOM" id="CLU_2413528_0_0_1"/>